<organism evidence="7 8">
    <name type="scientific">Metallosphaera yellowstonensis MK1</name>
    <dbReference type="NCBI Taxonomy" id="671065"/>
    <lineage>
        <taxon>Archaea</taxon>
        <taxon>Thermoproteota</taxon>
        <taxon>Thermoprotei</taxon>
        <taxon>Sulfolobales</taxon>
        <taxon>Sulfolobaceae</taxon>
        <taxon>Metallosphaera</taxon>
    </lineage>
</organism>
<feature type="transmembrane region" description="Helical" evidence="5">
    <location>
        <begin position="188"/>
        <end position="209"/>
    </location>
</feature>
<dbReference type="PANTHER" id="PTHR43471:SF3">
    <property type="entry name" value="ABC TRANSPORTER PERMEASE PROTEIN NATB"/>
    <property type="match status" value="1"/>
</dbReference>
<reference evidence="7 8" key="1">
    <citation type="submission" date="2012-01" db="EMBL/GenBank/DDBJ databases">
        <title>Improved High-Quality Draft sequence of Metallosphaera yellowstonensis MK1.</title>
        <authorList>
            <consortium name="US DOE Joint Genome Institute"/>
            <person name="Lucas S."/>
            <person name="Han J."/>
            <person name="Cheng J.-F."/>
            <person name="Goodwin L."/>
            <person name="Pitluck S."/>
            <person name="Peters L."/>
            <person name="Teshima H."/>
            <person name="Detter J.C."/>
            <person name="Han C."/>
            <person name="Tapia R."/>
            <person name="Land M."/>
            <person name="Hauser L."/>
            <person name="Kyrpides N."/>
            <person name="Kozubal M."/>
            <person name="Macur R.E."/>
            <person name="Jay Z."/>
            <person name="Inskeep W."/>
            <person name="Woyke T."/>
        </authorList>
    </citation>
    <scope>NUCLEOTIDE SEQUENCE [LARGE SCALE GENOMIC DNA]</scope>
    <source>
        <strain evidence="7 8">MK1</strain>
    </source>
</reference>
<proteinExistence type="predicted"/>
<dbReference type="GO" id="GO:0140359">
    <property type="term" value="F:ABC-type transporter activity"/>
    <property type="evidence" value="ECO:0007669"/>
    <property type="project" value="InterPro"/>
</dbReference>
<dbReference type="PANTHER" id="PTHR43471">
    <property type="entry name" value="ABC TRANSPORTER PERMEASE"/>
    <property type="match status" value="1"/>
</dbReference>
<evidence type="ECO:0000259" key="6">
    <source>
        <dbReference type="Pfam" id="PF12698"/>
    </source>
</evidence>
<evidence type="ECO:0000256" key="5">
    <source>
        <dbReference type="SAM" id="Phobius"/>
    </source>
</evidence>
<evidence type="ECO:0000256" key="3">
    <source>
        <dbReference type="ARBA" id="ARBA00022989"/>
    </source>
</evidence>
<dbReference type="STRING" id="671065.MetMK1DRAFT_00011240"/>
<gene>
    <name evidence="7" type="ORF">MetMK1DRAFT_00011240</name>
</gene>
<evidence type="ECO:0000256" key="4">
    <source>
        <dbReference type="ARBA" id="ARBA00023136"/>
    </source>
</evidence>
<dbReference type="Pfam" id="PF12698">
    <property type="entry name" value="ABC2_membrane_3"/>
    <property type="match status" value="1"/>
</dbReference>
<protein>
    <submittedName>
        <fullName evidence="7">ABC-type Na+ efflux pump, permease component</fullName>
    </submittedName>
</protein>
<dbReference type="Proteomes" id="UP000003980">
    <property type="component" value="Unassembled WGS sequence"/>
</dbReference>
<dbReference type="RefSeq" id="WP_009071399.1">
    <property type="nucleotide sequence ID" value="NZ_JH597761.1"/>
</dbReference>
<feature type="transmembrane region" description="Helical" evidence="5">
    <location>
        <begin position="334"/>
        <end position="357"/>
    </location>
</feature>
<evidence type="ECO:0000313" key="7">
    <source>
        <dbReference type="EMBL" id="EHP70621.1"/>
    </source>
</evidence>
<evidence type="ECO:0000256" key="1">
    <source>
        <dbReference type="ARBA" id="ARBA00004141"/>
    </source>
</evidence>
<feature type="transmembrane region" description="Helical" evidence="5">
    <location>
        <begin position="309"/>
        <end position="328"/>
    </location>
</feature>
<feature type="domain" description="ABC-2 type transporter transmembrane" evidence="6">
    <location>
        <begin position="18"/>
        <end position="378"/>
    </location>
</feature>
<dbReference type="GO" id="GO:0016020">
    <property type="term" value="C:membrane"/>
    <property type="evidence" value="ECO:0007669"/>
    <property type="project" value="UniProtKB-SubCell"/>
</dbReference>
<dbReference type="OrthoDB" id="37107at2157"/>
<name>H2C300_9CREN</name>
<feature type="transmembrane region" description="Helical" evidence="5">
    <location>
        <begin position="280"/>
        <end position="302"/>
    </location>
</feature>
<dbReference type="InterPro" id="IPR013525">
    <property type="entry name" value="ABC2_TM"/>
</dbReference>
<comment type="subcellular location">
    <subcellularLocation>
        <location evidence="1">Membrane</location>
        <topology evidence="1">Multi-pass membrane protein</topology>
    </subcellularLocation>
</comment>
<keyword evidence="4 5" id="KW-0472">Membrane</keyword>
<keyword evidence="3 5" id="KW-1133">Transmembrane helix</keyword>
<evidence type="ECO:0000256" key="2">
    <source>
        <dbReference type="ARBA" id="ARBA00022692"/>
    </source>
</evidence>
<dbReference type="HOGENOM" id="CLU_055390_0_0_2"/>
<dbReference type="AlphaFoldDB" id="H2C300"/>
<feature type="transmembrane region" description="Helical" evidence="5">
    <location>
        <begin position="20"/>
        <end position="42"/>
    </location>
</feature>
<dbReference type="EMBL" id="JH597761">
    <property type="protein sequence ID" value="EHP70621.1"/>
    <property type="molecule type" value="Genomic_DNA"/>
</dbReference>
<keyword evidence="8" id="KW-1185">Reference proteome</keyword>
<feature type="transmembrane region" description="Helical" evidence="5">
    <location>
        <begin position="230"/>
        <end position="260"/>
    </location>
</feature>
<feature type="transmembrane region" description="Helical" evidence="5">
    <location>
        <begin position="364"/>
        <end position="385"/>
    </location>
</feature>
<sequence>MISDLVRKEWLDLKRDRRLLLTSILLPMLLLPLVGAIIYASVASQPPIVLLINNDTANIPYVNFLEKYAEQQGAKVYLNNGSSVVPDVEVIFPSGFAQNISSMNGTAYVEEITLVSSQSDAVNIVNDGLYKLAVNVSLTRISTLSREAHTPVNPEAVRDPLVLKLGYISPEKRPTTGSVERLGQLTRVVSLILFPAATPVIFFLTDGILGEKERKTLEALLASPVSPFELVISKLVIAMMLGIISSLGDLLGLVAFSFFAPLLVGNIGELSLSLAGMVSIAYLLMILLTGSISLLLLVLMGGSQRNAQLINFLVTGFGMLASFSALILNFGSLGFPLVLVYFIPYVQIVAGLLDFVFGLGTQSLILLLSTFLVSVLLIYTTTRLLDPERLILR</sequence>
<dbReference type="eggNOG" id="arCOG01462">
    <property type="taxonomic scope" value="Archaea"/>
</dbReference>
<accession>H2C300</accession>
<evidence type="ECO:0000313" key="8">
    <source>
        <dbReference type="Proteomes" id="UP000003980"/>
    </source>
</evidence>
<keyword evidence="2 5" id="KW-0812">Transmembrane</keyword>